<reference evidence="5" key="1">
    <citation type="submission" date="2021-01" db="EMBL/GenBank/DDBJ databases">
        <authorList>
            <person name="Bezrukov I."/>
        </authorList>
    </citation>
    <scope>NUCLEOTIDE SEQUENCE</scope>
</reference>
<feature type="coiled-coil region" evidence="2">
    <location>
        <begin position="1"/>
        <end position="36"/>
    </location>
</feature>
<feature type="DNA-binding region" description="HMG box" evidence="1">
    <location>
        <begin position="63"/>
        <end position="121"/>
    </location>
</feature>
<feature type="coiled-coil region" evidence="2">
    <location>
        <begin position="103"/>
        <end position="130"/>
    </location>
</feature>
<evidence type="ECO:0000256" key="1">
    <source>
        <dbReference type="PROSITE-ProRule" id="PRU00267"/>
    </source>
</evidence>
<protein>
    <recommendedName>
        <fullName evidence="4">HMG box domain-containing protein</fullName>
    </recommendedName>
</protein>
<dbReference type="PANTHER" id="PTHR46912:SF2">
    <property type="entry name" value="HIGH MOBILITY GROUP B PROTEIN 6"/>
    <property type="match status" value="1"/>
</dbReference>
<dbReference type="Gene3D" id="1.10.30.10">
    <property type="entry name" value="High mobility group box domain"/>
    <property type="match status" value="1"/>
</dbReference>
<evidence type="ECO:0000256" key="3">
    <source>
        <dbReference type="SAM" id="MobiDB-lite"/>
    </source>
</evidence>
<organism evidence="5 6">
    <name type="scientific">Arabidopsis arenosa</name>
    <name type="common">Sand rock-cress</name>
    <name type="synonym">Cardaminopsis arenosa</name>
    <dbReference type="NCBI Taxonomy" id="38785"/>
    <lineage>
        <taxon>Eukaryota</taxon>
        <taxon>Viridiplantae</taxon>
        <taxon>Streptophyta</taxon>
        <taxon>Embryophyta</taxon>
        <taxon>Tracheophyta</taxon>
        <taxon>Spermatophyta</taxon>
        <taxon>Magnoliopsida</taxon>
        <taxon>eudicotyledons</taxon>
        <taxon>Gunneridae</taxon>
        <taxon>Pentapetalae</taxon>
        <taxon>rosids</taxon>
        <taxon>malvids</taxon>
        <taxon>Brassicales</taxon>
        <taxon>Brassicaceae</taxon>
        <taxon>Camelineae</taxon>
        <taxon>Arabidopsis</taxon>
    </lineage>
</organism>
<keyword evidence="1" id="KW-0539">Nucleus</keyword>
<keyword evidence="1" id="KW-0238">DNA-binding</keyword>
<accession>A0A8S2ATP6</accession>
<keyword evidence="2" id="KW-0175">Coiled coil</keyword>
<feature type="compositionally biased region" description="Basic and acidic residues" evidence="3">
    <location>
        <begin position="74"/>
        <end position="83"/>
    </location>
</feature>
<name>A0A8S2ATP6_ARAAE</name>
<evidence type="ECO:0000313" key="6">
    <source>
        <dbReference type="Proteomes" id="UP000682877"/>
    </source>
</evidence>
<dbReference type="InterPro" id="IPR044601">
    <property type="entry name" value="HMGB6/HMGB13"/>
</dbReference>
<dbReference type="Proteomes" id="UP000682877">
    <property type="component" value="Chromosome 6"/>
</dbReference>
<proteinExistence type="predicted"/>
<evidence type="ECO:0000259" key="4">
    <source>
        <dbReference type="PROSITE" id="PS50118"/>
    </source>
</evidence>
<dbReference type="AlphaFoldDB" id="A0A8S2ATP6"/>
<feature type="domain" description="HMG box" evidence="4">
    <location>
        <begin position="63"/>
        <end position="121"/>
    </location>
</feature>
<sequence>MEEYKRTKEEEALSQKKEEEELLKLHKQEALQLLKKKEKTDNLIKKEKATKKKKNENVDPNKPKKPASSYSLLSKDERKRLTEKCPGTNNSTELGEEEKQVYNKKAAKLMEAYKKEVEAYNKKSAATSSQIM</sequence>
<keyword evidence="6" id="KW-1185">Reference proteome</keyword>
<feature type="region of interest" description="Disordered" evidence="3">
    <location>
        <begin position="42"/>
        <end position="99"/>
    </location>
</feature>
<evidence type="ECO:0000313" key="5">
    <source>
        <dbReference type="EMBL" id="CAE6132277.1"/>
    </source>
</evidence>
<dbReference type="EMBL" id="LR999456">
    <property type="protein sequence ID" value="CAE6132277.1"/>
    <property type="molecule type" value="Genomic_DNA"/>
</dbReference>
<dbReference type="PANTHER" id="PTHR46912">
    <property type="entry name" value="HIGH MOBILITY GROUP B PROTEIN 13"/>
    <property type="match status" value="1"/>
</dbReference>
<dbReference type="PROSITE" id="PS50118">
    <property type="entry name" value="HMG_BOX_2"/>
    <property type="match status" value="1"/>
</dbReference>
<dbReference type="InterPro" id="IPR036910">
    <property type="entry name" value="HMG_box_dom_sf"/>
</dbReference>
<dbReference type="SUPFAM" id="SSF47095">
    <property type="entry name" value="HMG-box"/>
    <property type="match status" value="1"/>
</dbReference>
<dbReference type="GO" id="GO:0003677">
    <property type="term" value="F:DNA binding"/>
    <property type="evidence" value="ECO:0007669"/>
    <property type="project" value="UniProtKB-UniRule"/>
</dbReference>
<dbReference type="InterPro" id="IPR009071">
    <property type="entry name" value="HMG_box_dom"/>
</dbReference>
<evidence type="ECO:0000256" key="2">
    <source>
        <dbReference type="SAM" id="Coils"/>
    </source>
</evidence>
<dbReference type="GO" id="GO:0005634">
    <property type="term" value="C:nucleus"/>
    <property type="evidence" value="ECO:0007669"/>
    <property type="project" value="UniProtKB-UniRule"/>
</dbReference>
<gene>
    <name evidence="5" type="ORF">AARE701A_LOCUS16664</name>
</gene>
<dbReference type="SMART" id="SM00398">
    <property type="entry name" value="HMG"/>
    <property type="match status" value="1"/>
</dbReference>